<sequence>MSEISNKWRYFRLDGEPPTPHDPNWFTIAFHHGGGFIGWEVVIGFTREERWLMWTKWRLIRFHGLV</sequence>
<proteinExistence type="predicted"/>
<gene>
    <name evidence="1" type="ORF">RchiOBHm_Chr7g0188671</name>
</gene>
<name>A0A2P6P4J3_ROSCH</name>
<organism evidence="1 2">
    <name type="scientific">Rosa chinensis</name>
    <name type="common">China rose</name>
    <dbReference type="NCBI Taxonomy" id="74649"/>
    <lineage>
        <taxon>Eukaryota</taxon>
        <taxon>Viridiplantae</taxon>
        <taxon>Streptophyta</taxon>
        <taxon>Embryophyta</taxon>
        <taxon>Tracheophyta</taxon>
        <taxon>Spermatophyta</taxon>
        <taxon>Magnoliopsida</taxon>
        <taxon>eudicotyledons</taxon>
        <taxon>Gunneridae</taxon>
        <taxon>Pentapetalae</taxon>
        <taxon>rosids</taxon>
        <taxon>fabids</taxon>
        <taxon>Rosales</taxon>
        <taxon>Rosaceae</taxon>
        <taxon>Rosoideae</taxon>
        <taxon>Rosoideae incertae sedis</taxon>
        <taxon>Rosa</taxon>
    </lineage>
</organism>
<reference evidence="1 2" key="1">
    <citation type="journal article" date="2018" name="Nat. Genet.">
        <title>The Rosa genome provides new insights in the design of modern roses.</title>
        <authorList>
            <person name="Bendahmane M."/>
        </authorList>
    </citation>
    <scope>NUCLEOTIDE SEQUENCE [LARGE SCALE GENOMIC DNA]</scope>
    <source>
        <strain evidence="2">cv. Old Blush</strain>
    </source>
</reference>
<dbReference type="Gramene" id="PRQ16848">
    <property type="protein sequence ID" value="PRQ16848"/>
    <property type="gene ID" value="RchiOBHm_Chr7g0188671"/>
</dbReference>
<evidence type="ECO:0000313" key="1">
    <source>
        <dbReference type="EMBL" id="PRQ16848.1"/>
    </source>
</evidence>
<dbReference type="EMBL" id="PDCK01000045">
    <property type="protein sequence ID" value="PRQ16848.1"/>
    <property type="molecule type" value="Genomic_DNA"/>
</dbReference>
<accession>A0A2P6P4J3</accession>
<keyword evidence="2" id="KW-1185">Reference proteome</keyword>
<evidence type="ECO:0000313" key="2">
    <source>
        <dbReference type="Proteomes" id="UP000238479"/>
    </source>
</evidence>
<dbReference type="Proteomes" id="UP000238479">
    <property type="component" value="Chromosome 7"/>
</dbReference>
<protein>
    <submittedName>
        <fullName evidence="1">Uncharacterized protein</fullName>
    </submittedName>
</protein>
<comment type="caution">
    <text evidence="1">The sequence shown here is derived from an EMBL/GenBank/DDBJ whole genome shotgun (WGS) entry which is preliminary data.</text>
</comment>
<dbReference type="AlphaFoldDB" id="A0A2P6P4J3"/>